<proteinExistence type="predicted"/>
<keyword evidence="2" id="KW-1185">Reference proteome</keyword>
<organism evidence="1 2">
    <name type="scientific">Paraburkholderia humisilvae</name>
    <dbReference type="NCBI Taxonomy" id="627669"/>
    <lineage>
        <taxon>Bacteria</taxon>
        <taxon>Pseudomonadati</taxon>
        <taxon>Pseudomonadota</taxon>
        <taxon>Betaproteobacteria</taxon>
        <taxon>Burkholderiales</taxon>
        <taxon>Burkholderiaceae</taxon>
        <taxon>Paraburkholderia</taxon>
    </lineage>
</organism>
<gene>
    <name evidence="1" type="ORF">LMG29542_08714</name>
</gene>
<dbReference type="EMBL" id="CADIKH010000425">
    <property type="protein sequence ID" value="CAB3775332.1"/>
    <property type="molecule type" value="Genomic_DNA"/>
</dbReference>
<sequence>MAVQLKLPFFAIGDQVSVTSIPEAYLAQKGERLFYADERIWAFKHNPYIDFRQPGACDTELLTVPDSRMRAHVESYFNHYNSIVFGSQTEFLLHSRA</sequence>
<evidence type="ECO:0000313" key="1">
    <source>
        <dbReference type="EMBL" id="CAB3775332.1"/>
    </source>
</evidence>
<accession>A0A6J5FCC2</accession>
<dbReference type="Proteomes" id="UP000494363">
    <property type="component" value="Unassembled WGS sequence"/>
</dbReference>
<reference evidence="1 2" key="1">
    <citation type="submission" date="2020-04" db="EMBL/GenBank/DDBJ databases">
        <authorList>
            <person name="De Canck E."/>
        </authorList>
    </citation>
    <scope>NUCLEOTIDE SEQUENCE [LARGE SCALE GENOMIC DNA]</scope>
    <source>
        <strain evidence="1 2">LMG 29542</strain>
    </source>
</reference>
<name>A0A6J5FCC2_9BURK</name>
<dbReference type="AlphaFoldDB" id="A0A6J5FCC2"/>
<protein>
    <submittedName>
        <fullName evidence="1">Uncharacterized protein</fullName>
    </submittedName>
</protein>
<evidence type="ECO:0000313" key="2">
    <source>
        <dbReference type="Proteomes" id="UP000494363"/>
    </source>
</evidence>